<dbReference type="PANTHER" id="PTHR43072">
    <property type="entry name" value="N-ACETYLTRANSFERASE"/>
    <property type="match status" value="1"/>
</dbReference>
<dbReference type="CDD" id="cd04301">
    <property type="entry name" value="NAT_SF"/>
    <property type="match status" value="1"/>
</dbReference>
<evidence type="ECO:0000313" key="5">
    <source>
        <dbReference type="Proteomes" id="UP001597042"/>
    </source>
</evidence>
<protein>
    <submittedName>
        <fullName evidence="4">GNAT family N-acetyltransferase</fullName>
        <ecNumber evidence="4">2.3.-.-</ecNumber>
    </submittedName>
</protein>
<dbReference type="SUPFAM" id="SSF55729">
    <property type="entry name" value="Acyl-CoA N-acyltransferases (Nat)"/>
    <property type="match status" value="1"/>
</dbReference>
<dbReference type="PROSITE" id="PS51186">
    <property type="entry name" value="GNAT"/>
    <property type="match status" value="1"/>
</dbReference>
<evidence type="ECO:0000256" key="1">
    <source>
        <dbReference type="ARBA" id="ARBA00022679"/>
    </source>
</evidence>
<dbReference type="RefSeq" id="WP_378751013.1">
    <property type="nucleotide sequence ID" value="NZ_JBHSSV010000004.1"/>
</dbReference>
<keyword evidence="5" id="KW-1185">Reference proteome</keyword>
<comment type="caution">
    <text evidence="4">The sequence shown here is derived from an EMBL/GenBank/DDBJ whole genome shotgun (WGS) entry which is preliminary data.</text>
</comment>
<dbReference type="Pfam" id="PF00583">
    <property type="entry name" value="Acetyltransf_1"/>
    <property type="match status" value="1"/>
</dbReference>
<dbReference type="Proteomes" id="UP001597042">
    <property type="component" value="Unassembled WGS sequence"/>
</dbReference>
<dbReference type="EMBL" id="JBHTIM010000001">
    <property type="protein sequence ID" value="MFD0780754.1"/>
    <property type="molecule type" value="Genomic_DNA"/>
</dbReference>
<dbReference type="GO" id="GO:0016746">
    <property type="term" value="F:acyltransferase activity"/>
    <property type="evidence" value="ECO:0007669"/>
    <property type="project" value="UniProtKB-KW"/>
</dbReference>
<dbReference type="Gene3D" id="3.40.630.30">
    <property type="match status" value="1"/>
</dbReference>
<evidence type="ECO:0000313" key="4">
    <source>
        <dbReference type="EMBL" id="MFD0780754.1"/>
    </source>
</evidence>
<gene>
    <name evidence="4" type="ORF">ACFQZV_05495</name>
</gene>
<keyword evidence="2 4" id="KW-0012">Acyltransferase</keyword>
<accession>A0ABW2ZQT6</accession>
<name>A0ABW2ZQT6_9MICO</name>
<reference evidence="5" key="1">
    <citation type="journal article" date="2019" name="Int. J. Syst. Evol. Microbiol.">
        <title>The Global Catalogue of Microorganisms (GCM) 10K type strain sequencing project: providing services to taxonomists for standard genome sequencing and annotation.</title>
        <authorList>
            <consortium name="The Broad Institute Genomics Platform"/>
            <consortium name="The Broad Institute Genome Sequencing Center for Infectious Disease"/>
            <person name="Wu L."/>
            <person name="Ma J."/>
        </authorList>
    </citation>
    <scope>NUCLEOTIDE SEQUENCE [LARGE SCALE GENOMIC DNA]</scope>
    <source>
        <strain evidence="5">CCUG 50754</strain>
    </source>
</reference>
<evidence type="ECO:0000256" key="2">
    <source>
        <dbReference type="ARBA" id="ARBA00023315"/>
    </source>
</evidence>
<keyword evidence="1 4" id="KW-0808">Transferase</keyword>
<dbReference type="EC" id="2.3.-.-" evidence="4"/>
<organism evidence="4 5">
    <name type="scientific">Microbacterium koreense</name>
    <dbReference type="NCBI Taxonomy" id="323761"/>
    <lineage>
        <taxon>Bacteria</taxon>
        <taxon>Bacillati</taxon>
        <taxon>Actinomycetota</taxon>
        <taxon>Actinomycetes</taxon>
        <taxon>Micrococcales</taxon>
        <taxon>Microbacteriaceae</taxon>
        <taxon>Microbacterium</taxon>
    </lineage>
</organism>
<dbReference type="InterPro" id="IPR016181">
    <property type="entry name" value="Acyl_CoA_acyltransferase"/>
</dbReference>
<feature type="domain" description="N-acetyltransferase" evidence="3">
    <location>
        <begin position="1"/>
        <end position="155"/>
    </location>
</feature>
<evidence type="ECO:0000259" key="3">
    <source>
        <dbReference type="PROSITE" id="PS51186"/>
    </source>
</evidence>
<dbReference type="InterPro" id="IPR000182">
    <property type="entry name" value="GNAT_dom"/>
</dbReference>
<sequence>MTTADWPEVERIYGEGIDDGSATFETSPPTWESFDTGRLELGRLVAVDGGGAVLGWAAVSPVSTREVYRGVVEHSVYVARSARGAGIGRDLLSALIAETESAGIWMIQASVFADNVASLRLHEAQGFRTVGHRERIARSARGPFAGQWRNTILIERRSGVVGMD</sequence>
<proteinExistence type="predicted"/>
<dbReference type="PANTHER" id="PTHR43072:SF23">
    <property type="entry name" value="UPF0039 PROTEIN C11D3.02C"/>
    <property type="match status" value="1"/>
</dbReference>